<accession>A0ABW1WEC6</accession>
<dbReference type="CDD" id="cd06223">
    <property type="entry name" value="PRTases_typeI"/>
    <property type="match status" value="1"/>
</dbReference>
<dbReference type="InterPro" id="IPR000836">
    <property type="entry name" value="PRTase_dom"/>
</dbReference>
<comment type="function">
    <text evidence="5">Converts the preformed base xanthine, a product of nucleic acid breakdown, to xanthosine 5'-monophosphate (XMP), so it can be reused for RNA or DNA synthesis.</text>
</comment>
<feature type="binding site" evidence="5">
    <location>
        <position position="27"/>
    </location>
    <ligand>
        <name>xanthine</name>
        <dbReference type="ChEBI" id="CHEBI:17712"/>
    </ligand>
</feature>
<keyword evidence="2 5" id="KW-0328">Glycosyltransferase</keyword>
<organism evidence="7 8">
    <name type="scientific">Sporolactobacillus kofuensis</name>
    <dbReference type="NCBI Taxonomy" id="269672"/>
    <lineage>
        <taxon>Bacteria</taxon>
        <taxon>Bacillati</taxon>
        <taxon>Bacillota</taxon>
        <taxon>Bacilli</taxon>
        <taxon>Bacillales</taxon>
        <taxon>Sporolactobacillaceae</taxon>
        <taxon>Sporolactobacillus</taxon>
    </lineage>
</organism>
<dbReference type="EMBL" id="JBHSTQ010000009">
    <property type="protein sequence ID" value="MFC6386926.1"/>
    <property type="molecule type" value="Genomic_DNA"/>
</dbReference>
<dbReference type="Gene3D" id="3.40.50.2020">
    <property type="match status" value="1"/>
</dbReference>
<dbReference type="Proteomes" id="UP001596267">
    <property type="component" value="Unassembled WGS sequence"/>
</dbReference>
<evidence type="ECO:0000313" key="7">
    <source>
        <dbReference type="EMBL" id="MFC6386926.1"/>
    </source>
</evidence>
<evidence type="ECO:0000313" key="8">
    <source>
        <dbReference type="Proteomes" id="UP001596267"/>
    </source>
</evidence>
<dbReference type="NCBIfam" id="TIGR01744">
    <property type="entry name" value="XPRTase"/>
    <property type="match status" value="1"/>
</dbReference>
<dbReference type="PANTHER" id="PTHR43864">
    <property type="entry name" value="HYPOXANTHINE/GUANINE PHOSPHORIBOSYLTRANSFERASE"/>
    <property type="match status" value="1"/>
</dbReference>
<evidence type="ECO:0000256" key="5">
    <source>
        <dbReference type="HAMAP-Rule" id="MF_01184"/>
    </source>
</evidence>
<comment type="caution">
    <text evidence="7">The sequence shown here is derived from an EMBL/GenBank/DDBJ whole genome shotgun (WGS) entry which is preliminary data.</text>
</comment>
<feature type="binding site" evidence="5">
    <location>
        <begin position="128"/>
        <end position="132"/>
    </location>
    <ligand>
        <name>5-phospho-alpha-D-ribose 1-diphosphate</name>
        <dbReference type="ChEBI" id="CHEBI:58017"/>
    </ligand>
</feature>
<dbReference type="SUPFAM" id="SSF53271">
    <property type="entry name" value="PRTase-like"/>
    <property type="match status" value="1"/>
</dbReference>
<keyword evidence="1 5" id="KW-0963">Cytoplasm</keyword>
<dbReference type="EC" id="2.4.2.22" evidence="5 6"/>
<evidence type="ECO:0000256" key="6">
    <source>
        <dbReference type="NCBIfam" id="TIGR01744"/>
    </source>
</evidence>
<dbReference type="InterPro" id="IPR010079">
    <property type="entry name" value="Xanthine_PRibTrfase"/>
</dbReference>
<dbReference type="InterPro" id="IPR029057">
    <property type="entry name" value="PRTase-like"/>
</dbReference>
<evidence type="ECO:0000256" key="1">
    <source>
        <dbReference type="ARBA" id="ARBA00022490"/>
    </source>
</evidence>
<keyword evidence="8" id="KW-1185">Reference proteome</keyword>
<dbReference type="NCBIfam" id="NF006671">
    <property type="entry name" value="PRK09219.1"/>
    <property type="match status" value="1"/>
</dbReference>
<feature type="binding site" evidence="5">
    <location>
        <position position="156"/>
    </location>
    <ligand>
        <name>xanthine</name>
        <dbReference type="ChEBI" id="CHEBI:17712"/>
    </ligand>
</feature>
<comment type="catalytic activity">
    <reaction evidence="5">
        <text>XMP + diphosphate = xanthine + 5-phospho-alpha-D-ribose 1-diphosphate</text>
        <dbReference type="Rhea" id="RHEA:10800"/>
        <dbReference type="ChEBI" id="CHEBI:17712"/>
        <dbReference type="ChEBI" id="CHEBI:33019"/>
        <dbReference type="ChEBI" id="CHEBI:57464"/>
        <dbReference type="ChEBI" id="CHEBI:58017"/>
        <dbReference type="EC" id="2.4.2.22"/>
    </reaction>
</comment>
<evidence type="ECO:0000256" key="3">
    <source>
        <dbReference type="ARBA" id="ARBA00022679"/>
    </source>
</evidence>
<dbReference type="PANTHER" id="PTHR43864:SF1">
    <property type="entry name" value="XANTHINE PHOSPHORIBOSYLTRANSFERASE"/>
    <property type="match status" value="1"/>
</dbReference>
<comment type="pathway">
    <text evidence="5">Purine metabolism; XMP biosynthesis via salvage pathway; XMP from xanthine: step 1/1.</text>
</comment>
<comment type="subunit">
    <text evidence="5">Homodimer.</text>
</comment>
<evidence type="ECO:0000256" key="2">
    <source>
        <dbReference type="ARBA" id="ARBA00022676"/>
    </source>
</evidence>
<protein>
    <recommendedName>
        <fullName evidence="5 6">Xanthine phosphoribosyltransferase</fullName>
        <shortName evidence="5">XPRTase</shortName>
        <ecNumber evidence="5 6">2.4.2.22</ecNumber>
    </recommendedName>
</protein>
<feature type="binding site" evidence="5">
    <location>
        <position position="20"/>
    </location>
    <ligand>
        <name>xanthine</name>
        <dbReference type="ChEBI" id="CHEBI:17712"/>
    </ligand>
</feature>
<reference evidence="8" key="1">
    <citation type="journal article" date="2019" name="Int. J. Syst. Evol. Microbiol.">
        <title>The Global Catalogue of Microorganisms (GCM) 10K type strain sequencing project: providing services to taxonomists for standard genome sequencing and annotation.</title>
        <authorList>
            <consortium name="The Broad Institute Genomics Platform"/>
            <consortium name="The Broad Institute Genome Sequencing Center for Infectious Disease"/>
            <person name="Wu L."/>
            <person name="Ma J."/>
        </authorList>
    </citation>
    <scope>NUCLEOTIDE SEQUENCE [LARGE SCALE GENOMIC DNA]</scope>
    <source>
        <strain evidence="8">CCUG 42001</strain>
    </source>
</reference>
<keyword evidence="3 5" id="KW-0808">Transferase</keyword>
<comment type="subcellular location">
    <subcellularLocation>
        <location evidence="5">Cytoplasm</location>
    </subcellularLocation>
</comment>
<dbReference type="GO" id="GO:0000310">
    <property type="term" value="F:xanthine phosphoribosyltransferase activity"/>
    <property type="evidence" value="ECO:0007669"/>
    <property type="project" value="UniProtKB-EC"/>
</dbReference>
<sequence length="191" mass="21201">MKELKKRILEDGVVLNSTILKVDRFLNHQIDPMLMHQIGEAFAKAFANEGITKVLTLESSGIAPAVLTGLALEVPVIFVRKKKPITLNTSLLTTEIYSYTKNVHNTVYLEKDIIQEQDKCLIIDDFLANGEAALGLTRLIEQSRATVSGIGIVIEKSFQEGRAKLDRAGYSVFALARISSLTDNKVHFLDE</sequence>
<dbReference type="HAMAP" id="MF_01184">
    <property type="entry name" value="XPRTase"/>
    <property type="match status" value="1"/>
</dbReference>
<dbReference type="InterPro" id="IPR050118">
    <property type="entry name" value="Pur/Pyrimidine_PRTase"/>
</dbReference>
<gene>
    <name evidence="5" type="primary">xpt</name>
    <name evidence="7" type="ORF">ACFP7A_09955</name>
</gene>
<dbReference type="RefSeq" id="WP_253054901.1">
    <property type="nucleotide sequence ID" value="NZ_JAMXWN010000009.1"/>
</dbReference>
<evidence type="ECO:0000256" key="4">
    <source>
        <dbReference type="ARBA" id="ARBA00022726"/>
    </source>
</evidence>
<keyword evidence="4 5" id="KW-0660">Purine salvage</keyword>
<comment type="similarity">
    <text evidence="5">Belongs to the purine/pyrimidine phosphoribosyltransferase family. Xpt subfamily.</text>
</comment>
<name>A0ABW1WEC6_9BACL</name>
<proteinExistence type="inferred from homology"/>